<feature type="compositionally biased region" description="Polar residues" evidence="1">
    <location>
        <begin position="204"/>
        <end position="219"/>
    </location>
</feature>
<feature type="region of interest" description="Disordered" evidence="1">
    <location>
        <begin position="204"/>
        <end position="231"/>
    </location>
</feature>
<evidence type="ECO:0000256" key="2">
    <source>
        <dbReference type="SAM" id="Phobius"/>
    </source>
</evidence>
<dbReference type="EMBL" id="JBBCAQ010000022">
    <property type="protein sequence ID" value="KAK7590180.1"/>
    <property type="molecule type" value="Genomic_DNA"/>
</dbReference>
<feature type="region of interest" description="Disordered" evidence="1">
    <location>
        <begin position="243"/>
        <end position="385"/>
    </location>
</feature>
<protein>
    <submittedName>
        <fullName evidence="3">Uncharacterized protein</fullName>
    </submittedName>
</protein>
<sequence length="661" mass="72296">MFKSGFRARVDVICYIETTHHKVFHRSAPPNLADRVRSQASSCPQTAAAIRLMPTASEYRHEPYGIPCHCYVRRRINRSLGRKSCLRKAKESQHCSSEPQPPKPPKTVTFDPVLRIRSYRSPFRCDDYHKPLPDAEEEEPIRSHEFNHRPADPTFARQHEPLSVGAAPAGQLSPVLSPKTNFNWALCDKITSFFGFQKVTTSTYDQVTSSGRRQKSCSNRGGGGGGGAVNLSKQLTDLERKVRNGHRQCSVDSSASTDNSKPLVDENNNSNNDDDDDEDFSQVLSESSTMDRGRREEHIYGNRGCPAGTACKYAIRPRERTPPRRGRPEERAGVSRIREAVVGAGRKSRSSSSSWEYGNFAGRKPTDSSSDSSSQYAPKGGSSASPYQVSGCDFGARGAALDCCSEGGCCPPAYEPHSTMPPMSTFQCPSVRDDSSAAGASMAAQPSQDGDDRTTEKSDEYIYESPDNRNNREYEYVPVKSSLRRRTESENLDSCLTVPAFEGGAGCGNVYGGGGGAFVKHKTESDLSVEAGSPEKAGGHHARVDVLMTPQSAPDLQAIMCSPYDIKFLNECVKAYVRSAGDSELEIDILAKIQTIEGTERAPLNRRLGGTSSACAGRKSPVVDDIFKMTPVALFWTGCAFLIALIYIILFSCGKDHEEEK</sequence>
<accession>A0AAN9TFF8</accession>
<evidence type="ECO:0000313" key="4">
    <source>
        <dbReference type="Proteomes" id="UP001367676"/>
    </source>
</evidence>
<gene>
    <name evidence="3" type="ORF">V9T40_001793</name>
</gene>
<reference evidence="3 4" key="1">
    <citation type="submission" date="2024-03" db="EMBL/GenBank/DDBJ databases">
        <title>Adaptation during the transition from Ophiocordyceps entomopathogen to insect associate is accompanied by gene loss and intensified selection.</title>
        <authorList>
            <person name="Ward C.M."/>
            <person name="Onetto C.A."/>
            <person name="Borneman A.R."/>
        </authorList>
    </citation>
    <scope>NUCLEOTIDE SEQUENCE [LARGE SCALE GENOMIC DNA]</scope>
    <source>
        <strain evidence="3">AWRI1</strain>
        <tissue evidence="3">Single Adult Female</tissue>
    </source>
</reference>
<proteinExistence type="predicted"/>
<comment type="caution">
    <text evidence="3">The sequence shown here is derived from an EMBL/GenBank/DDBJ whole genome shotgun (WGS) entry which is preliminary data.</text>
</comment>
<evidence type="ECO:0000313" key="3">
    <source>
        <dbReference type="EMBL" id="KAK7590180.1"/>
    </source>
</evidence>
<feature type="region of interest" description="Disordered" evidence="1">
    <location>
        <begin position="91"/>
        <end position="110"/>
    </location>
</feature>
<organism evidence="3 4">
    <name type="scientific">Parthenolecanium corni</name>
    <dbReference type="NCBI Taxonomy" id="536013"/>
    <lineage>
        <taxon>Eukaryota</taxon>
        <taxon>Metazoa</taxon>
        <taxon>Ecdysozoa</taxon>
        <taxon>Arthropoda</taxon>
        <taxon>Hexapoda</taxon>
        <taxon>Insecta</taxon>
        <taxon>Pterygota</taxon>
        <taxon>Neoptera</taxon>
        <taxon>Paraneoptera</taxon>
        <taxon>Hemiptera</taxon>
        <taxon>Sternorrhyncha</taxon>
        <taxon>Coccoidea</taxon>
        <taxon>Coccidae</taxon>
        <taxon>Parthenolecanium</taxon>
    </lineage>
</organism>
<name>A0AAN9TFF8_9HEMI</name>
<dbReference type="AlphaFoldDB" id="A0AAN9TFF8"/>
<evidence type="ECO:0000256" key="1">
    <source>
        <dbReference type="SAM" id="MobiDB-lite"/>
    </source>
</evidence>
<keyword evidence="2" id="KW-0812">Transmembrane</keyword>
<dbReference type="Proteomes" id="UP001367676">
    <property type="component" value="Unassembled WGS sequence"/>
</dbReference>
<keyword evidence="2" id="KW-0472">Membrane</keyword>
<feature type="compositionally biased region" description="Basic and acidic residues" evidence="1">
    <location>
        <begin position="450"/>
        <end position="469"/>
    </location>
</feature>
<feature type="compositionally biased region" description="Basic and acidic residues" evidence="1">
    <location>
        <begin position="316"/>
        <end position="339"/>
    </location>
</feature>
<feature type="compositionally biased region" description="Basic and acidic residues" evidence="1">
    <location>
        <begin position="289"/>
        <end position="300"/>
    </location>
</feature>
<keyword evidence="2" id="KW-1133">Transmembrane helix</keyword>
<keyword evidence="4" id="KW-1185">Reference proteome</keyword>
<feature type="region of interest" description="Disordered" evidence="1">
    <location>
        <begin position="425"/>
        <end position="469"/>
    </location>
</feature>
<feature type="compositionally biased region" description="Polar residues" evidence="1">
    <location>
        <begin position="250"/>
        <end position="260"/>
    </location>
</feature>
<feature type="transmembrane region" description="Helical" evidence="2">
    <location>
        <begin position="633"/>
        <end position="653"/>
    </location>
</feature>